<accession>A0AAW9R8W8</accession>
<dbReference type="Pfam" id="PF00581">
    <property type="entry name" value="Rhodanese"/>
    <property type="match status" value="1"/>
</dbReference>
<dbReference type="InterPro" id="IPR033658">
    <property type="entry name" value="GRX_PICOT-like"/>
</dbReference>
<keyword evidence="3" id="KW-0408">Iron</keyword>
<dbReference type="Proteomes" id="UP001364472">
    <property type="component" value="Unassembled WGS sequence"/>
</dbReference>
<dbReference type="InterPro" id="IPR035903">
    <property type="entry name" value="HesB-like_dom_sf"/>
</dbReference>
<dbReference type="Pfam" id="PF01521">
    <property type="entry name" value="Fe-S_biosyn"/>
    <property type="match status" value="1"/>
</dbReference>
<reference evidence="7 8" key="1">
    <citation type="journal article" date="2016" name="Antonie Van Leeuwenhoek">
        <title>Denitratimonas tolerans gen. nov., sp. nov., a denitrifying bacterium isolated from a bioreactor for tannery wastewater treatment.</title>
        <authorList>
            <person name="Han S.I."/>
            <person name="Kim J.O."/>
            <person name="Lee Y.R."/>
            <person name="Ekpeghere K.I."/>
            <person name="Koh S.C."/>
            <person name="Whang K.S."/>
        </authorList>
    </citation>
    <scope>NUCLEOTIDE SEQUENCE [LARGE SCALE GENOMIC DNA]</scope>
    <source>
        <strain evidence="7 8">KACC 17565</strain>
    </source>
</reference>
<dbReference type="PROSITE" id="PS51354">
    <property type="entry name" value="GLUTAREDOXIN_2"/>
    <property type="match status" value="1"/>
</dbReference>
<dbReference type="Gene3D" id="3.40.250.10">
    <property type="entry name" value="Rhodanese-like domain"/>
    <property type="match status" value="1"/>
</dbReference>
<dbReference type="SMART" id="SM00450">
    <property type="entry name" value="RHOD"/>
    <property type="match status" value="1"/>
</dbReference>
<dbReference type="SUPFAM" id="SSF52833">
    <property type="entry name" value="Thioredoxin-like"/>
    <property type="match status" value="1"/>
</dbReference>
<evidence type="ECO:0000256" key="1">
    <source>
        <dbReference type="ARBA" id="ARBA00022714"/>
    </source>
</evidence>
<dbReference type="RefSeq" id="WP_337335565.1">
    <property type="nucleotide sequence ID" value="NZ_JBBDHC010000012.1"/>
</dbReference>
<dbReference type="SUPFAM" id="SSF52821">
    <property type="entry name" value="Rhodanese/Cell cycle control phosphatase"/>
    <property type="match status" value="1"/>
</dbReference>
<dbReference type="Gene3D" id="3.40.30.10">
    <property type="entry name" value="Glutaredoxin"/>
    <property type="match status" value="1"/>
</dbReference>
<name>A0AAW9R8W8_9GAMM</name>
<keyword evidence="5" id="KW-0676">Redox-active center</keyword>
<protein>
    <submittedName>
        <fullName evidence="7">Grx4 family monothiol glutaredoxin</fullName>
    </submittedName>
</protein>
<gene>
    <name evidence="7" type="primary">grxD</name>
    <name evidence="7" type="ORF">WB794_09220</name>
</gene>
<dbReference type="InterPro" id="IPR036873">
    <property type="entry name" value="Rhodanese-like_dom_sf"/>
</dbReference>
<evidence type="ECO:0000256" key="4">
    <source>
        <dbReference type="ARBA" id="ARBA00023014"/>
    </source>
</evidence>
<evidence type="ECO:0000313" key="8">
    <source>
        <dbReference type="Proteomes" id="UP001364472"/>
    </source>
</evidence>
<dbReference type="CDD" id="cd00158">
    <property type="entry name" value="RHOD"/>
    <property type="match status" value="1"/>
</dbReference>
<dbReference type="PANTHER" id="PTHR10293:SF72">
    <property type="entry name" value="MONOTHIOL GLUTAREDOXIN-S14, CHLOROPLASTIC"/>
    <property type="match status" value="1"/>
</dbReference>
<dbReference type="GO" id="GO:0046872">
    <property type="term" value="F:metal ion binding"/>
    <property type="evidence" value="ECO:0007669"/>
    <property type="project" value="UniProtKB-KW"/>
</dbReference>
<evidence type="ECO:0000256" key="3">
    <source>
        <dbReference type="ARBA" id="ARBA00023004"/>
    </source>
</evidence>
<dbReference type="PROSITE" id="PS50206">
    <property type="entry name" value="RHODANESE_3"/>
    <property type="match status" value="1"/>
</dbReference>
<dbReference type="InterPro" id="IPR001763">
    <property type="entry name" value="Rhodanese-like_dom"/>
</dbReference>
<dbReference type="InterPro" id="IPR004480">
    <property type="entry name" value="Monothiol_GRX-rel"/>
</dbReference>
<dbReference type="EMBL" id="JBBDHC010000012">
    <property type="protein sequence ID" value="MEJ1249849.1"/>
    <property type="molecule type" value="Genomic_DNA"/>
</dbReference>
<dbReference type="InterPro" id="IPR000361">
    <property type="entry name" value="ATAP_core_dom"/>
</dbReference>
<dbReference type="GO" id="GO:0051537">
    <property type="term" value="F:2 iron, 2 sulfur cluster binding"/>
    <property type="evidence" value="ECO:0007669"/>
    <property type="project" value="UniProtKB-KW"/>
</dbReference>
<keyword evidence="8" id="KW-1185">Reference proteome</keyword>
<dbReference type="CDD" id="cd03028">
    <property type="entry name" value="GRX_PICOT_like"/>
    <property type="match status" value="1"/>
</dbReference>
<feature type="domain" description="Rhodanese" evidence="6">
    <location>
        <begin position="218"/>
        <end position="306"/>
    </location>
</feature>
<keyword evidence="2" id="KW-0479">Metal-binding</keyword>
<keyword evidence="1" id="KW-0001">2Fe-2S</keyword>
<dbReference type="InterPro" id="IPR002109">
    <property type="entry name" value="Glutaredoxin"/>
</dbReference>
<dbReference type="InterPro" id="IPR036249">
    <property type="entry name" value="Thioredoxin-like_sf"/>
</dbReference>
<evidence type="ECO:0000256" key="5">
    <source>
        <dbReference type="ARBA" id="ARBA00023284"/>
    </source>
</evidence>
<dbReference type="SUPFAM" id="SSF89360">
    <property type="entry name" value="HesB-like domain"/>
    <property type="match status" value="1"/>
</dbReference>
<comment type="caution">
    <text evidence="7">The sequence shown here is derived from an EMBL/GenBank/DDBJ whole genome shotgun (WGS) entry which is preliminary data.</text>
</comment>
<dbReference type="AlphaFoldDB" id="A0AAW9R8W8"/>
<evidence type="ECO:0000313" key="7">
    <source>
        <dbReference type="EMBL" id="MEJ1249849.1"/>
    </source>
</evidence>
<evidence type="ECO:0000259" key="6">
    <source>
        <dbReference type="PROSITE" id="PS50206"/>
    </source>
</evidence>
<proteinExistence type="predicted"/>
<dbReference type="Pfam" id="PF00462">
    <property type="entry name" value="Glutaredoxin"/>
    <property type="match status" value="1"/>
</dbReference>
<organism evidence="7 8">
    <name type="scientific">Denitratimonas tolerans</name>
    <dbReference type="NCBI Taxonomy" id="1338420"/>
    <lineage>
        <taxon>Bacteria</taxon>
        <taxon>Pseudomonadati</taxon>
        <taxon>Pseudomonadota</taxon>
        <taxon>Gammaproteobacteria</taxon>
        <taxon>Lysobacterales</taxon>
        <taxon>Lysobacteraceae</taxon>
        <taxon>Denitratimonas</taxon>
    </lineage>
</organism>
<keyword evidence="4" id="KW-0411">Iron-sulfur</keyword>
<dbReference type="PANTHER" id="PTHR10293">
    <property type="entry name" value="GLUTAREDOXIN FAMILY MEMBER"/>
    <property type="match status" value="1"/>
</dbReference>
<dbReference type="Gene3D" id="2.60.300.12">
    <property type="entry name" value="HesB-like domain"/>
    <property type="match status" value="1"/>
</dbReference>
<dbReference type="NCBIfam" id="TIGR00365">
    <property type="entry name" value="Grx4 family monothiol glutaredoxin"/>
    <property type="match status" value="1"/>
</dbReference>
<sequence length="308" mass="32577">MSLDPTVRGRIEALLAQNPVVLFMKGVQGAPQCGFSAKASGILDSLGVEYASVNVLADAEIREGIKAFGNWPTIPQLYVRGELVGGSDIITGLMDSGELFPLLGVAAPDRTPPQIRITPAAAEAIRSAMTDADGLALHLSIGPRFEAQFQLAPAAPGDVVSESEGIAVHFDLASAQRARGLEIDWVEDVRGAGLTIRNPNAPAPVKSISVEALRDRLAAGSMTVIDVRPLAARKIAPFSGAHTVMDEASRGHLEAMDKATSIAFLCHHGSSSLQAAEHFRALGFSDVWNIEGGIDAWSQRIDPSVPRY</sequence>
<evidence type="ECO:0000256" key="2">
    <source>
        <dbReference type="ARBA" id="ARBA00022723"/>
    </source>
</evidence>